<gene>
    <name evidence="3" type="ORF">ADEAN_001018200</name>
</gene>
<reference evidence="3 4" key="1">
    <citation type="submission" date="2020-08" db="EMBL/GenBank/DDBJ databases">
        <authorList>
            <person name="Newling K."/>
            <person name="Davey J."/>
            <person name="Forrester S."/>
        </authorList>
    </citation>
    <scope>NUCLEOTIDE SEQUENCE [LARGE SCALE GENOMIC DNA]</scope>
    <source>
        <strain evidence="4">Crithidia deanei Carvalho (ATCC PRA-265)</strain>
    </source>
</reference>
<evidence type="ECO:0000313" key="4">
    <source>
        <dbReference type="Proteomes" id="UP000515908"/>
    </source>
</evidence>
<dbReference type="Proteomes" id="UP000515908">
    <property type="component" value="Chromosome 27"/>
</dbReference>
<accession>A0A7G2CS38</accession>
<evidence type="ECO:0000256" key="1">
    <source>
        <dbReference type="SAM" id="MobiDB-lite"/>
    </source>
</evidence>
<dbReference type="EMBL" id="LR877171">
    <property type="protein sequence ID" value="CAD2222638.1"/>
    <property type="molecule type" value="Genomic_DNA"/>
</dbReference>
<dbReference type="VEuPathDB" id="TriTrypDB:ADEAN_001018200"/>
<protein>
    <submittedName>
        <fullName evidence="3">Uncharacterized protein</fullName>
    </submittedName>
</protein>
<keyword evidence="2" id="KW-1133">Transmembrane helix</keyword>
<feature type="compositionally biased region" description="Gly residues" evidence="1">
    <location>
        <begin position="121"/>
        <end position="134"/>
    </location>
</feature>
<proteinExistence type="predicted"/>
<keyword evidence="4" id="KW-1185">Reference proteome</keyword>
<evidence type="ECO:0000256" key="2">
    <source>
        <dbReference type="SAM" id="Phobius"/>
    </source>
</evidence>
<feature type="compositionally biased region" description="Low complexity" evidence="1">
    <location>
        <begin position="135"/>
        <end position="164"/>
    </location>
</feature>
<keyword evidence="2" id="KW-0812">Transmembrane</keyword>
<name>A0A7G2CS38_9TRYP</name>
<dbReference type="OrthoDB" id="342730at2759"/>
<organism evidence="3 4">
    <name type="scientific">Angomonas deanei</name>
    <dbReference type="NCBI Taxonomy" id="59799"/>
    <lineage>
        <taxon>Eukaryota</taxon>
        <taxon>Discoba</taxon>
        <taxon>Euglenozoa</taxon>
        <taxon>Kinetoplastea</taxon>
        <taxon>Metakinetoplastina</taxon>
        <taxon>Trypanosomatida</taxon>
        <taxon>Trypanosomatidae</taxon>
        <taxon>Strigomonadinae</taxon>
        <taxon>Angomonas</taxon>
    </lineage>
</organism>
<feature type="region of interest" description="Disordered" evidence="1">
    <location>
        <begin position="111"/>
        <end position="176"/>
    </location>
</feature>
<sequence>MVETASVAPWTIGEARTNNVNTQFGSLVYSKGYLYYIGNGGVILRINAASGLATPALPETVFTMPAQASSTGEPRLLIPREINNENPKNADNFYIVTRTAVYIASDRAVLPPDGGDSSSSGGSGGGSSSSGNGNGSSSSSNGSGSGSGSHSSNSNGGDSSSSDGGHVGPYDPSRAQGLGAYPMSAFPTSDPCLMSQIYQAMRDDVTTAVSTQDYYSEFVPLGDIDKTVYGTWDVSTWCSNITGDGSNDRTVSILPYRGPVKLPYNDLRNALRGSPWTKTRALLDRLTAEGYHLEPFCFIDCASLEECRQLTYSPDICYDPDDGKCDDICKGAIAASVVLGAAGVVLIVLMILAPVNIFTALIMVPII</sequence>
<feature type="transmembrane region" description="Helical" evidence="2">
    <location>
        <begin position="333"/>
        <end position="364"/>
    </location>
</feature>
<evidence type="ECO:0000313" key="3">
    <source>
        <dbReference type="EMBL" id="CAD2222638.1"/>
    </source>
</evidence>
<dbReference type="AlphaFoldDB" id="A0A7G2CS38"/>
<keyword evidence="2" id="KW-0472">Membrane</keyword>